<dbReference type="GO" id="GO:0005739">
    <property type="term" value="C:mitochondrion"/>
    <property type="evidence" value="ECO:0007669"/>
    <property type="project" value="UniProtKB-SubCell"/>
</dbReference>
<evidence type="ECO:0000256" key="7">
    <source>
        <dbReference type="ARBA" id="ARBA00022475"/>
    </source>
</evidence>
<comment type="similarity">
    <text evidence="4">Belongs to the SUA5 family.</text>
</comment>
<dbReference type="Pfam" id="PF01300">
    <property type="entry name" value="Sua5_yciO_yrdC"/>
    <property type="match status" value="1"/>
</dbReference>
<evidence type="ECO:0000256" key="6">
    <source>
        <dbReference type="ARBA" id="ARBA00015492"/>
    </source>
</evidence>
<dbReference type="NCBIfam" id="TIGR00057">
    <property type="entry name" value="L-threonylcarbamoyladenylate synthase"/>
    <property type="match status" value="1"/>
</dbReference>
<evidence type="ECO:0000256" key="2">
    <source>
        <dbReference type="ARBA" id="ARBA00004202"/>
    </source>
</evidence>
<keyword evidence="11" id="KW-0496">Mitochondrion</keyword>
<dbReference type="Proteomes" id="UP000594260">
    <property type="component" value="Unplaced"/>
</dbReference>
<dbReference type="PROSITE" id="PS51163">
    <property type="entry name" value="YRDC"/>
    <property type="match status" value="1"/>
</dbReference>
<dbReference type="PANTHER" id="PTHR17490">
    <property type="entry name" value="SUA5"/>
    <property type="match status" value="1"/>
</dbReference>
<dbReference type="RefSeq" id="XP_022646188.1">
    <property type="nucleotide sequence ID" value="XM_022790453.1"/>
</dbReference>
<evidence type="ECO:0000256" key="10">
    <source>
        <dbReference type="ARBA" id="ARBA00022946"/>
    </source>
</evidence>
<dbReference type="InterPro" id="IPR017945">
    <property type="entry name" value="DHBP_synth_RibB-like_a/b_dom"/>
</dbReference>
<dbReference type="SUPFAM" id="SSF55821">
    <property type="entry name" value="YrdC/RibB"/>
    <property type="match status" value="1"/>
</dbReference>
<comment type="catalytic activity">
    <reaction evidence="13">
        <text>L-threonine + hydrogencarbonate + ATP = L-threonylcarbamoyladenylate + diphosphate + H2O</text>
        <dbReference type="Rhea" id="RHEA:36407"/>
        <dbReference type="ChEBI" id="CHEBI:15377"/>
        <dbReference type="ChEBI" id="CHEBI:17544"/>
        <dbReference type="ChEBI" id="CHEBI:30616"/>
        <dbReference type="ChEBI" id="CHEBI:33019"/>
        <dbReference type="ChEBI" id="CHEBI:57926"/>
        <dbReference type="ChEBI" id="CHEBI:73682"/>
        <dbReference type="EC" id="2.7.7.87"/>
    </reaction>
</comment>
<dbReference type="Gene3D" id="3.90.870.10">
    <property type="entry name" value="DHBP synthase"/>
    <property type="match status" value="1"/>
</dbReference>
<dbReference type="GeneID" id="111243977"/>
<name>A0A7M7J8W8_VARDE</name>
<proteinExistence type="inferred from homology"/>
<evidence type="ECO:0000256" key="13">
    <source>
        <dbReference type="ARBA" id="ARBA00048366"/>
    </source>
</evidence>
<dbReference type="InParanoid" id="A0A7M7J8W8"/>
<dbReference type="GO" id="GO:0003725">
    <property type="term" value="F:double-stranded RNA binding"/>
    <property type="evidence" value="ECO:0007669"/>
    <property type="project" value="InterPro"/>
</dbReference>
<dbReference type="EC" id="2.7.7.87" evidence="5"/>
<comment type="subunit">
    <text evidence="15">Interacts with RSC1A1.</text>
</comment>
<dbReference type="EnsemblMetazoa" id="XM_022790454">
    <property type="protein sequence ID" value="XP_022646189"/>
    <property type="gene ID" value="LOC111243977"/>
</dbReference>
<dbReference type="GO" id="GO:0000049">
    <property type="term" value="F:tRNA binding"/>
    <property type="evidence" value="ECO:0007669"/>
    <property type="project" value="TreeGrafter"/>
</dbReference>
<dbReference type="OMA" id="RDLCAVW"/>
<dbReference type="GO" id="GO:0005886">
    <property type="term" value="C:plasma membrane"/>
    <property type="evidence" value="ECO:0007669"/>
    <property type="project" value="UniProtKB-SubCell"/>
</dbReference>
<feature type="domain" description="YrdC-like" evidence="16">
    <location>
        <begin position="48"/>
        <end position="240"/>
    </location>
</feature>
<evidence type="ECO:0000256" key="8">
    <source>
        <dbReference type="ARBA" id="ARBA00022490"/>
    </source>
</evidence>
<evidence type="ECO:0000259" key="16">
    <source>
        <dbReference type="PROSITE" id="PS51163"/>
    </source>
</evidence>
<dbReference type="InterPro" id="IPR006070">
    <property type="entry name" value="Sua5-like_dom"/>
</dbReference>
<accession>A0A7M7J8W8</accession>
<dbReference type="KEGG" id="vde:111243977"/>
<organism evidence="17 18">
    <name type="scientific">Varroa destructor</name>
    <name type="common">Honeybee mite</name>
    <dbReference type="NCBI Taxonomy" id="109461"/>
    <lineage>
        <taxon>Eukaryota</taxon>
        <taxon>Metazoa</taxon>
        <taxon>Ecdysozoa</taxon>
        <taxon>Arthropoda</taxon>
        <taxon>Chelicerata</taxon>
        <taxon>Arachnida</taxon>
        <taxon>Acari</taxon>
        <taxon>Parasitiformes</taxon>
        <taxon>Mesostigmata</taxon>
        <taxon>Gamasina</taxon>
        <taxon>Dermanyssoidea</taxon>
        <taxon>Varroidae</taxon>
        <taxon>Varroa</taxon>
    </lineage>
</organism>
<keyword evidence="7" id="KW-1003">Cell membrane</keyword>
<evidence type="ECO:0000313" key="17">
    <source>
        <dbReference type="EnsemblMetazoa" id="XP_022646189"/>
    </source>
</evidence>
<evidence type="ECO:0000256" key="12">
    <source>
        <dbReference type="ARBA" id="ARBA00023136"/>
    </source>
</evidence>
<dbReference type="AlphaFoldDB" id="A0A7M7J8W8"/>
<keyword evidence="8" id="KW-0963">Cytoplasm</keyword>
<evidence type="ECO:0000256" key="14">
    <source>
        <dbReference type="ARBA" id="ARBA00058524"/>
    </source>
</evidence>
<evidence type="ECO:0000313" key="18">
    <source>
        <dbReference type="Proteomes" id="UP000594260"/>
    </source>
</evidence>
<dbReference type="RefSeq" id="XP_022646189.1">
    <property type="nucleotide sequence ID" value="XM_022790454.1"/>
</dbReference>
<evidence type="ECO:0000256" key="4">
    <source>
        <dbReference type="ARBA" id="ARBA00007663"/>
    </source>
</evidence>
<dbReference type="FunFam" id="3.90.870.10:FF:000007">
    <property type="entry name" value="YrdC N6-threonylcarbamoyltransferase domain containing"/>
    <property type="match status" value="1"/>
</dbReference>
<keyword evidence="9" id="KW-0808">Transferase</keyword>
<keyword evidence="12" id="KW-0472">Membrane</keyword>
<evidence type="ECO:0000256" key="5">
    <source>
        <dbReference type="ARBA" id="ARBA00012584"/>
    </source>
</evidence>
<dbReference type="EnsemblMetazoa" id="XM_022790453">
    <property type="protein sequence ID" value="XP_022646188"/>
    <property type="gene ID" value="LOC111243977"/>
</dbReference>
<dbReference type="PANTHER" id="PTHR17490:SF10">
    <property type="entry name" value="THREONYLCARBAMOYL-AMP SYNTHASE"/>
    <property type="match status" value="1"/>
</dbReference>
<dbReference type="OrthoDB" id="3648309at2759"/>
<dbReference type="CTD" id="3772640"/>
<dbReference type="InterPro" id="IPR050156">
    <property type="entry name" value="TC-AMP_synthase_SUA5"/>
</dbReference>
<keyword evidence="10" id="KW-0809">Transit peptide</keyword>
<dbReference type="GO" id="GO:0061710">
    <property type="term" value="F:L-threonylcarbamoyladenylate synthase"/>
    <property type="evidence" value="ECO:0007669"/>
    <property type="project" value="UniProtKB-EC"/>
</dbReference>
<evidence type="ECO:0000256" key="15">
    <source>
        <dbReference type="ARBA" id="ARBA00063146"/>
    </source>
</evidence>
<evidence type="ECO:0000256" key="3">
    <source>
        <dbReference type="ARBA" id="ARBA00004496"/>
    </source>
</evidence>
<keyword evidence="18" id="KW-1185">Reference proteome</keyword>
<dbReference type="FunCoup" id="A0A7M7J8W8">
    <property type="interactions" value="306"/>
</dbReference>
<comment type="subcellular location">
    <subcellularLocation>
        <location evidence="2">Cell membrane</location>
        <topology evidence="2">Peripheral membrane protein</topology>
    </subcellularLocation>
    <subcellularLocation>
        <location evidence="3">Cytoplasm</location>
    </subcellularLocation>
    <subcellularLocation>
        <location evidence="1">Mitochondrion</location>
    </subcellularLocation>
</comment>
<evidence type="ECO:0000256" key="1">
    <source>
        <dbReference type="ARBA" id="ARBA00004173"/>
    </source>
</evidence>
<evidence type="ECO:0000256" key="9">
    <source>
        <dbReference type="ARBA" id="ARBA00022679"/>
    </source>
</evidence>
<sequence>MILSVLGPLARSYRSTLEVKTGCLKKTFLATIFAMTRPIAVGHVTRDAQSIDLARTVLRSEGVLAVPTDTVYGIAALAQSSTAIRKLYAIKQRDIHKPVAICVANVDEVYKWAQVTISRQLLEALLPGPVTLIFTRTHLLNPELNPDTTSVGVRIPDSPYIKTLCEVVGCPLALTSANMSSAESTLSVEEFSDLWPQLDLVVDAGPLCQLGSPQAKQRKGSTVVDLTAEGFFRVVRPGCCLKVTKDVLLRNGLKEWRDLSSDIKKRSRSHTVAHNGEIK</sequence>
<comment type="function">
    <text evidence="14">Cytoplasmic and mitochondrial threonylcarbamoyl-AMP synthase required for the formation of a threonylcarbamoyl group on adenosine at position 37 (t(6)A37) in tRNAs that read codons beginning with adenine. Catalyzes the conversion of L-threonine, HCO(3)(-)/CO(2) and ATP to give threonylcarbamoyl-AMP (TC-AMP) as the acyladenylate intermediate, with the release of diphosphate. Participates in t(6)A37 formation in cytoplasmic and mitochondrial tRNAs. May regulate the activity of some transporters.</text>
</comment>
<reference evidence="17" key="1">
    <citation type="submission" date="2021-01" db="UniProtKB">
        <authorList>
            <consortium name="EnsemblMetazoa"/>
        </authorList>
    </citation>
    <scope>IDENTIFICATION</scope>
</reference>
<dbReference type="GO" id="GO:0006450">
    <property type="term" value="P:regulation of translational fidelity"/>
    <property type="evidence" value="ECO:0007669"/>
    <property type="project" value="TreeGrafter"/>
</dbReference>
<protein>
    <recommendedName>
        <fullName evidence="6">Threonylcarbamoyl-AMP synthase</fullName>
        <ecNumber evidence="5">2.7.7.87</ecNumber>
    </recommendedName>
</protein>
<evidence type="ECO:0000256" key="11">
    <source>
        <dbReference type="ARBA" id="ARBA00023128"/>
    </source>
</evidence>